<name>A0ABQ2EZP0_9DEIO</name>
<accession>A0ABQ2EZP0</accession>
<dbReference type="Proteomes" id="UP000647587">
    <property type="component" value="Unassembled WGS sequence"/>
</dbReference>
<dbReference type="InterPro" id="IPR041147">
    <property type="entry name" value="GH38_C"/>
</dbReference>
<dbReference type="SUPFAM" id="SSF74650">
    <property type="entry name" value="Galactose mutarotase-like"/>
    <property type="match status" value="1"/>
</dbReference>
<evidence type="ECO:0000259" key="2">
    <source>
        <dbReference type="Pfam" id="PF17677"/>
    </source>
</evidence>
<dbReference type="SUPFAM" id="SSF49785">
    <property type="entry name" value="Galactose-binding domain-like"/>
    <property type="match status" value="1"/>
</dbReference>
<keyword evidence="4" id="KW-1185">Reference proteome</keyword>
<dbReference type="Pfam" id="PF17677">
    <property type="entry name" value="Glyco_hydro38C2"/>
    <property type="match status" value="1"/>
</dbReference>
<proteinExistence type="predicted"/>
<evidence type="ECO:0000259" key="1">
    <source>
        <dbReference type="Pfam" id="PF01074"/>
    </source>
</evidence>
<evidence type="ECO:0008006" key="5">
    <source>
        <dbReference type="Google" id="ProtNLM"/>
    </source>
</evidence>
<reference evidence="4" key="1">
    <citation type="journal article" date="2019" name="Int. J. Syst. Evol. Microbiol.">
        <title>The Global Catalogue of Microorganisms (GCM) 10K type strain sequencing project: providing services to taxonomists for standard genome sequencing and annotation.</title>
        <authorList>
            <consortium name="The Broad Institute Genomics Platform"/>
            <consortium name="The Broad Institute Genome Sequencing Center for Infectious Disease"/>
            <person name="Wu L."/>
            <person name="Ma J."/>
        </authorList>
    </citation>
    <scope>NUCLEOTIDE SEQUENCE [LARGE SCALE GENOMIC DNA]</scope>
    <source>
        <strain evidence="4">JCM 30331</strain>
    </source>
</reference>
<dbReference type="RefSeq" id="WP_189010558.1">
    <property type="nucleotide sequence ID" value="NZ_BMPP01000015.1"/>
</dbReference>
<dbReference type="InterPro" id="IPR000602">
    <property type="entry name" value="Glyco_hydro_38_N"/>
</dbReference>
<comment type="caution">
    <text evidence="3">The sequence shown here is derived from an EMBL/GenBank/DDBJ whole genome shotgun (WGS) entry which is preliminary data.</text>
</comment>
<dbReference type="PANTHER" id="PTHR46017">
    <property type="entry name" value="ALPHA-MANNOSIDASE 2C1"/>
    <property type="match status" value="1"/>
</dbReference>
<dbReference type="Pfam" id="PF01074">
    <property type="entry name" value="Glyco_hydro_38N"/>
    <property type="match status" value="1"/>
</dbReference>
<feature type="domain" description="Glycosyl hydrolases family 38 C-terminal" evidence="2">
    <location>
        <begin position="1052"/>
        <end position="1124"/>
    </location>
</feature>
<dbReference type="InterPro" id="IPR027291">
    <property type="entry name" value="Glyco_hydro_38_N_sf"/>
</dbReference>
<organism evidence="3 4">
    <name type="scientific">Deinococcus malanensis</name>
    <dbReference type="NCBI Taxonomy" id="1706855"/>
    <lineage>
        <taxon>Bacteria</taxon>
        <taxon>Thermotogati</taxon>
        <taxon>Deinococcota</taxon>
        <taxon>Deinococci</taxon>
        <taxon>Deinococcales</taxon>
        <taxon>Deinococcaceae</taxon>
        <taxon>Deinococcus</taxon>
    </lineage>
</organism>
<dbReference type="SUPFAM" id="SSF88713">
    <property type="entry name" value="Glycoside hydrolase/deacetylase"/>
    <property type="match status" value="1"/>
</dbReference>
<feature type="domain" description="Glycoside hydrolase family 38 N-terminal" evidence="1">
    <location>
        <begin position="288"/>
        <end position="555"/>
    </location>
</feature>
<sequence>MSPPTTSTTTLWRIGLEDGPCREMPDNYKAPMAYPDVEWTVGAPDNVWPLYQASEADPEAGYGAQMRRIHFDLEAVDAPAYELVIDYLVIAPRVPHLRLDLGGVSGTVFLSPAPSTSGEIRLLSGLHTTLYADGRAHVTLPARLLRPGRNTLTLTAVDGGAVVMIPNPEQVKRLDRMANGAGVIYQHIALRALPEVPSPSLTLGTSVLYREVGGVMQTRVDGVLHRPAEDGLTLTLDGRSHHFEVGPAAFGDVRFSTWIPDGEGTVEYTARHQGHTWGGVLEGKRKWTVYVAAHSHTDIGYTHRQEEVAERHSRNLDAAIAFLDSGQVNFTYHLDCSWVLDDYLKTRSAPQVARLRSWVQAGRINLVSNYADLLTQFASLEDHIRNAMASDEFLSPLGRRAELAAVVDVASLSASYPDLLCGAGVRYLVHANNQDRGPFRVNGNLHRSSPFWWEGPAGGRALTWLAKMYCELRKVCGSPPNLSSAERGLSLWLQEFDRPEYAPDCVLLYGQEADNTDLDPQPQDFIGEWNATYAYPRLVPADPAEFFCRAEQFSDQLPVLRGDGGAYWEDGALTSLRETVLAREAQARLPAAETLGTLAAVHDHRLSLTGDPHAGAWLDLLLYDEHTWGAFMSVTDPDARLTRDQWAVKAAFAERAHLASRQGLHAAASRHSLQWNTRGREVVVYNPHNWPLAAECSVEIANDEVPCDPDGEQVPFRVLEQHPSQRVVAFCAAVPGLSYRRFTLQPQTVPIAAITTDVTDESSVELRSEHYALTFDLRLGRASLLTELQSGEQLLAGGGAGGLVYVRGGEDSRILSNQADLPLAELHDDEHFELIEASRTTDSLGDTLHLRARVPQGSLQLRVHLPAHEKRADFNYTYDKEAATAREAAYVRFDLDLPDARVLSDSQLGWTDWNTDRLPGACLEWLPLQTGMLLEGQRTKVLVSSPDIPLFTAGDIVRGAWPKTRDIRGGRIFGYLLSNYWHTNYQARQGGPLTFRYHLTSGPDLTREVAGRVGRSARQGLYAHRISFQDFRPPTASYAAPAGGTLAEVSENVTLSVLKPARDGRGVILRVQDLRGEIQRAHARFAPRRICRATQTDLLEYDLEPAEVHADTVHFAVPAWGLTTVRIEFEPEPTQEVQP</sequence>
<dbReference type="EMBL" id="BMPP01000015">
    <property type="protein sequence ID" value="GGK35649.1"/>
    <property type="molecule type" value="Genomic_DNA"/>
</dbReference>
<dbReference type="InterPro" id="IPR011013">
    <property type="entry name" value="Gal_mutarotase_sf_dom"/>
</dbReference>
<evidence type="ECO:0000313" key="4">
    <source>
        <dbReference type="Proteomes" id="UP000647587"/>
    </source>
</evidence>
<dbReference type="Gene3D" id="3.20.110.10">
    <property type="entry name" value="Glycoside hydrolase 38, N terminal domain"/>
    <property type="match status" value="1"/>
</dbReference>
<dbReference type="InterPro" id="IPR011330">
    <property type="entry name" value="Glyco_hydro/deAcase_b/a-brl"/>
</dbReference>
<evidence type="ECO:0000313" key="3">
    <source>
        <dbReference type="EMBL" id="GGK35649.1"/>
    </source>
</evidence>
<protein>
    <recommendedName>
        <fullName evidence="5">Alpha-mannosidase</fullName>
    </recommendedName>
</protein>
<dbReference type="PANTHER" id="PTHR46017:SF1">
    <property type="entry name" value="ALPHA-MANNOSIDASE 2C1"/>
    <property type="match status" value="1"/>
</dbReference>
<gene>
    <name evidence="3" type="ORF">GCM10008955_31950</name>
</gene>
<dbReference type="InterPro" id="IPR008979">
    <property type="entry name" value="Galactose-bd-like_sf"/>
</dbReference>